<dbReference type="OrthoDB" id="8772022at2759"/>
<dbReference type="Pfam" id="PF05699">
    <property type="entry name" value="Dimer_Tnp_hAT"/>
    <property type="match status" value="1"/>
</dbReference>
<dbReference type="AlphaFoldDB" id="A0A7D9HFD3"/>
<sequence length="181" mass="20757">MKERRKQQENNKMFMLPLVDAIVSGIHARFDDVMDDDQVIAASILIPKFKDHWTDDNSQLKKGLEYIRNRLVADNVVESEETEAKEDEASANKFFKTKKKSSKDVLELYLSSDNEDFDIFKERCASLRKLALELNSPLPASAACERLFSTGGLILRPHRSSLSDKHFEACLLSKLNFKFLK</sequence>
<accession>A0A7D9HFD3</accession>
<name>A0A7D9HFD3_PARCT</name>
<keyword evidence="3" id="KW-1185">Reference proteome</keyword>
<evidence type="ECO:0000313" key="2">
    <source>
        <dbReference type="EMBL" id="CAB3981840.1"/>
    </source>
</evidence>
<dbReference type="InterPro" id="IPR012337">
    <property type="entry name" value="RNaseH-like_sf"/>
</dbReference>
<comment type="caution">
    <text evidence="2">The sequence shown here is derived from an EMBL/GenBank/DDBJ whole genome shotgun (WGS) entry which is preliminary data.</text>
</comment>
<protein>
    <submittedName>
        <fullName evidence="2">Transposase</fullName>
    </submittedName>
</protein>
<gene>
    <name evidence="2" type="ORF">PACLA_8A045121</name>
</gene>
<dbReference type="EMBL" id="CACRXK020000433">
    <property type="protein sequence ID" value="CAB3981840.1"/>
    <property type="molecule type" value="Genomic_DNA"/>
</dbReference>
<feature type="domain" description="HAT C-terminal dimerisation" evidence="1">
    <location>
        <begin position="122"/>
        <end position="175"/>
    </location>
</feature>
<organism evidence="2 3">
    <name type="scientific">Paramuricea clavata</name>
    <name type="common">Red gorgonian</name>
    <name type="synonym">Violescent sea-whip</name>
    <dbReference type="NCBI Taxonomy" id="317549"/>
    <lineage>
        <taxon>Eukaryota</taxon>
        <taxon>Metazoa</taxon>
        <taxon>Cnidaria</taxon>
        <taxon>Anthozoa</taxon>
        <taxon>Octocorallia</taxon>
        <taxon>Malacalcyonacea</taxon>
        <taxon>Plexauridae</taxon>
        <taxon>Paramuricea</taxon>
    </lineage>
</organism>
<proteinExistence type="predicted"/>
<dbReference type="InterPro" id="IPR008906">
    <property type="entry name" value="HATC_C_dom"/>
</dbReference>
<dbReference type="Proteomes" id="UP001152795">
    <property type="component" value="Unassembled WGS sequence"/>
</dbReference>
<evidence type="ECO:0000259" key="1">
    <source>
        <dbReference type="Pfam" id="PF05699"/>
    </source>
</evidence>
<dbReference type="SUPFAM" id="SSF53098">
    <property type="entry name" value="Ribonuclease H-like"/>
    <property type="match status" value="1"/>
</dbReference>
<evidence type="ECO:0000313" key="3">
    <source>
        <dbReference type="Proteomes" id="UP001152795"/>
    </source>
</evidence>
<dbReference type="GO" id="GO:0046983">
    <property type="term" value="F:protein dimerization activity"/>
    <property type="evidence" value="ECO:0007669"/>
    <property type="project" value="InterPro"/>
</dbReference>
<reference evidence="2" key="1">
    <citation type="submission" date="2020-04" db="EMBL/GenBank/DDBJ databases">
        <authorList>
            <person name="Alioto T."/>
            <person name="Alioto T."/>
            <person name="Gomez Garrido J."/>
        </authorList>
    </citation>
    <scope>NUCLEOTIDE SEQUENCE</scope>
    <source>
        <strain evidence="2">A484AB</strain>
    </source>
</reference>